<evidence type="ECO:0000313" key="1">
    <source>
        <dbReference type="EMBL" id="JAC74762.1"/>
    </source>
</evidence>
<sequence length="98" mass="10830">VKLLYGPLLASVTASKKAFEAMIRQNSPDGTAASFIHAIRQNPTGREAKAYSLWMKEVSAPFLTVHSQLPLSFFHVRTLSSLCRRKPLLVQATSRCAN</sequence>
<accession>A0A061RPE1</accession>
<name>A0A061RPE1_9CHLO</name>
<gene>
    <name evidence="1" type="ORF">TSPGSL018_25074</name>
</gene>
<dbReference type="AlphaFoldDB" id="A0A061RPE1"/>
<dbReference type="EMBL" id="GBEZ01010975">
    <property type="protein sequence ID" value="JAC74762.1"/>
    <property type="molecule type" value="Transcribed_RNA"/>
</dbReference>
<protein>
    <submittedName>
        <fullName evidence="1">Uncharacterized protein</fullName>
    </submittedName>
</protein>
<organism evidence="1">
    <name type="scientific">Tetraselmis sp. GSL018</name>
    <dbReference type="NCBI Taxonomy" id="582737"/>
    <lineage>
        <taxon>Eukaryota</taxon>
        <taxon>Viridiplantae</taxon>
        <taxon>Chlorophyta</taxon>
        <taxon>core chlorophytes</taxon>
        <taxon>Chlorodendrophyceae</taxon>
        <taxon>Chlorodendrales</taxon>
        <taxon>Chlorodendraceae</taxon>
        <taxon>Tetraselmis</taxon>
    </lineage>
</organism>
<feature type="non-terminal residue" evidence="1">
    <location>
        <position position="1"/>
    </location>
</feature>
<proteinExistence type="predicted"/>
<reference evidence="1" key="1">
    <citation type="submission" date="2014-05" db="EMBL/GenBank/DDBJ databases">
        <title>The transcriptome of the halophilic microalga Tetraselmis sp. GSL018 isolated from the Great Salt Lake, Utah.</title>
        <authorList>
            <person name="Jinkerson R.E."/>
            <person name="D'Adamo S."/>
            <person name="Posewitz M.C."/>
        </authorList>
    </citation>
    <scope>NUCLEOTIDE SEQUENCE</scope>
    <source>
        <strain evidence="1">GSL018</strain>
    </source>
</reference>